<feature type="compositionally biased region" description="Basic and acidic residues" evidence="2">
    <location>
        <begin position="152"/>
        <end position="169"/>
    </location>
</feature>
<comment type="catalytic activity">
    <reaction evidence="1">
        <text>RNA(n) + a ribonucleoside 5'-triphosphate = RNA(n+1) + diphosphate</text>
        <dbReference type="Rhea" id="RHEA:21248"/>
        <dbReference type="Rhea" id="RHEA-COMP:14527"/>
        <dbReference type="Rhea" id="RHEA-COMP:17342"/>
        <dbReference type="ChEBI" id="CHEBI:33019"/>
        <dbReference type="ChEBI" id="CHEBI:61557"/>
        <dbReference type="ChEBI" id="CHEBI:140395"/>
        <dbReference type="EC" id="2.7.7.48"/>
    </reaction>
</comment>
<reference evidence="4" key="1">
    <citation type="journal article" date="2021" name="Nat. Commun.">
        <title>Genetic determinants of endophytism in the Arabidopsis root mycobiome.</title>
        <authorList>
            <person name="Mesny F."/>
            <person name="Miyauchi S."/>
            <person name="Thiergart T."/>
            <person name="Pickel B."/>
            <person name="Atanasova L."/>
            <person name="Karlsson M."/>
            <person name="Huettel B."/>
            <person name="Barry K.W."/>
            <person name="Haridas S."/>
            <person name="Chen C."/>
            <person name="Bauer D."/>
            <person name="Andreopoulos W."/>
            <person name="Pangilinan J."/>
            <person name="LaButti K."/>
            <person name="Riley R."/>
            <person name="Lipzen A."/>
            <person name="Clum A."/>
            <person name="Drula E."/>
            <person name="Henrissat B."/>
            <person name="Kohler A."/>
            <person name="Grigoriev I.V."/>
            <person name="Martin F.M."/>
            <person name="Hacquard S."/>
        </authorList>
    </citation>
    <scope>NUCLEOTIDE SEQUENCE</scope>
    <source>
        <strain evidence="4">MPI-CAGE-AT-0023</strain>
    </source>
</reference>
<evidence type="ECO:0000256" key="2">
    <source>
        <dbReference type="SAM" id="MobiDB-lite"/>
    </source>
</evidence>
<dbReference type="Pfam" id="PF05183">
    <property type="entry name" value="RdRP"/>
    <property type="match status" value="1"/>
</dbReference>
<dbReference type="InterPro" id="IPR007855">
    <property type="entry name" value="RDRP"/>
</dbReference>
<organism evidence="4 5">
    <name type="scientific">Fusarium redolens</name>
    <dbReference type="NCBI Taxonomy" id="48865"/>
    <lineage>
        <taxon>Eukaryota</taxon>
        <taxon>Fungi</taxon>
        <taxon>Dikarya</taxon>
        <taxon>Ascomycota</taxon>
        <taxon>Pezizomycotina</taxon>
        <taxon>Sordariomycetes</taxon>
        <taxon>Hypocreomycetidae</taxon>
        <taxon>Hypocreales</taxon>
        <taxon>Nectriaceae</taxon>
        <taxon>Fusarium</taxon>
        <taxon>Fusarium redolens species complex</taxon>
    </lineage>
</organism>
<comment type="caution">
    <text evidence="4">The sequence shown here is derived from an EMBL/GenBank/DDBJ whole genome shotgun (WGS) entry which is preliminary data.</text>
</comment>
<dbReference type="EMBL" id="JAGMUX010000002">
    <property type="protein sequence ID" value="KAH7267727.1"/>
    <property type="molecule type" value="Genomic_DNA"/>
</dbReference>
<feature type="region of interest" description="Disordered" evidence="2">
    <location>
        <begin position="189"/>
        <end position="209"/>
    </location>
</feature>
<dbReference type="OrthoDB" id="10055769at2759"/>
<keyword evidence="1" id="KW-0694">RNA-binding</keyword>
<feature type="region of interest" description="Disordered" evidence="2">
    <location>
        <begin position="95"/>
        <end position="120"/>
    </location>
</feature>
<feature type="region of interest" description="Disordered" evidence="2">
    <location>
        <begin position="300"/>
        <end position="336"/>
    </location>
</feature>
<feature type="region of interest" description="Disordered" evidence="2">
    <location>
        <begin position="259"/>
        <end position="286"/>
    </location>
</feature>
<evidence type="ECO:0000313" key="4">
    <source>
        <dbReference type="EMBL" id="KAH7267727.1"/>
    </source>
</evidence>
<dbReference type="GO" id="GO:0030422">
    <property type="term" value="P:siRNA processing"/>
    <property type="evidence" value="ECO:0007669"/>
    <property type="project" value="TreeGrafter"/>
</dbReference>
<dbReference type="GO" id="GO:0003723">
    <property type="term" value="F:RNA binding"/>
    <property type="evidence" value="ECO:0007669"/>
    <property type="project" value="UniProtKB-KW"/>
</dbReference>
<dbReference type="GO" id="GO:0003968">
    <property type="term" value="F:RNA-directed RNA polymerase activity"/>
    <property type="evidence" value="ECO:0007669"/>
    <property type="project" value="UniProtKB-KW"/>
</dbReference>
<sequence length="1394" mass="158142">MASQLSSRKGEQAKDELDRTIRSLSTDFQLQLHIPDLTLSPSKRRQQHRNGDQERSEHIYLCAYRLKFQDPNRLSICLTRFREQADEHLKNWIWKPRADPDTTPTKSSFGPLPHRPHTRLTPEERAELQDFLLQLLKDDNIVNRQRSKYSKRKSDEFLDPSSKRSRDSFEGSPAYDSIDSIPVRSSAVASSSRLSTGRPARGAGTSSFTNGIANSATTSFASTQPSSFGIRSFNSSRVSLAPTDFTNDYAPSTQATTVTNTSFKRSQQPFHSTQPSFTSNATSSKDIQIPFSQSIRRFEYKPPSEENHNDVDPAKPPSFRRYGDRTPPEPVIDLTNEDEPMEEPRLPVLSMPQPIRSQVDLKRTCLIRSSSPATAYSSLPEMNEFDTMLLDAPIFDPEPPGCALTDRLRNIWPKFPIPGLNQAPLIILWELTRAALHCRVDLSTWDLEYQPNDSWHDQTQFRGQIFRHRLFVGQGLPPACDRAVWDAAFGSFASQDKAVVLAAEFVCNTEDSGQLYRLKLQPPRLELGHRLGRRFGADRFLEVIMPSPTSRDAPDIIKQDPQGANKVIKWLTESLHYFVGRSWTAFYTREAKKSIKDPRPPHKSLTIMQERVYFFATDGINFRLPMSQFPPLEEATSLGYRTKMRRCDLLNWAINIEQNSSQPVPKLFSRLALSLSKTVPTIVIEPHQFRHRDTMLGFHKYMSNKEKKEQKDMGDGIGRMSRNLGRRIATHLGLLETPCAFQARIGSAKGMWIVDVEDDGLDNDDWIETYPSQRKWNCDFEDIHHRTFEVREWSRELRSAALNTQFIPVLEAQAPVPKDMRNVIARHLANGLQEEIGGQLAAMTHPTNLRGFTHRGFDRATLGNVPFLGALPEREEDIISYMLDAGFDATKCRFLRDMVWNNQKRQAEQLKAKMNIKIPRSTYAFMTVDFTGTLEEGEVQLAFSSKFQADGESDTLLDGINILVARAPAHFVSDIQKVKAVFRPNLKRLKDVIVFSSKGKSPLADMLSGGDYDGDLAWICWDPDIVNNFNNAPKPIEPDLVGQGYLRKSNPSFSSILDAATDVDSACADFLCTAISFNMQPGYLGIATKFKEKLCYLERGVNSERAVALSTLVALLVDQAKQGLLFTREDYDRLKRDMKMKGKDPEYENERSSRRNYVNRDGSIHILDELKFMVAEDTIADALKKFSDALFGKDVPVQAWDKDLARLWDDFESQKNDSRIIGRLMTALRAQVSDTTNEWRRAMAGGKSDPSNSDFGVKVREIHQKWSSYQPPPELLTSKQVKPLLDKWSGDPSLSKWELLKASTMFKLGYENSYNMLWRLSGKQLAWMKATMSRSTSDASAIAVTAEMWSILKPDNKRIAALNARRQIGHDNESLAALEEVTEYDETGTQIDDA</sequence>
<feature type="domain" description="RDRP core" evidence="3">
    <location>
        <begin position="517"/>
        <end position="1174"/>
    </location>
</feature>
<name>A0A9P9R6F9_FUSRE</name>
<evidence type="ECO:0000259" key="3">
    <source>
        <dbReference type="Pfam" id="PF05183"/>
    </source>
</evidence>
<dbReference type="PANTHER" id="PTHR23079:SF14">
    <property type="entry name" value="RNA-DEPENDENT RNA POLYMERASE"/>
    <property type="match status" value="1"/>
</dbReference>
<keyword evidence="1" id="KW-0808">Transferase</keyword>
<proteinExistence type="inferred from homology"/>
<dbReference type="InterPro" id="IPR057596">
    <property type="entry name" value="RDRP_core"/>
</dbReference>
<comment type="similarity">
    <text evidence="1">Belongs to the RdRP family.</text>
</comment>
<evidence type="ECO:0000256" key="1">
    <source>
        <dbReference type="RuleBase" id="RU363098"/>
    </source>
</evidence>
<dbReference type="Gene3D" id="1.10.8.790">
    <property type="entry name" value="RNA-dependent RNA polymerase, slab domain, helical subdomain-like"/>
    <property type="match status" value="1"/>
</dbReference>
<keyword evidence="5" id="KW-1185">Reference proteome</keyword>
<accession>A0A9P9R6F9</accession>
<dbReference type="EC" id="2.7.7.48" evidence="1"/>
<dbReference type="Proteomes" id="UP000720189">
    <property type="component" value="Unassembled WGS sequence"/>
</dbReference>
<gene>
    <name evidence="4" type="ORF">BKA55DRAFT_534496</name>
</gene>
<feature type="compositionally biased region" description="Basic and acidic residues" evidence="2">
    <location>
        <begin position="300"/>
        <end position="313"/>
    </location>
</feature>
<evidence type="ECO:0000313" key="5">
    <source>
        <dbReference type="Proteomes" id="UP000720189"/>
    </source>
</evidence>
<dbReference type="GO" id="GO:0031380">
    <property type="term" value="C:nuclear RNA-directed RNA polymerase complex"/>
    <property type="evidence" value="ECO:0007669"/>
    <property type="project" value="TreeGrafter"/>
</dbReference>
<keyword evidence="1" id="KW-0548">Nucleotidyltransferase</keyword>
<protein>
    <recommendedName>
        <fullName evidence="1">RNA-dependent RNA polymerase</fullName>
        <ecNumber evidence="1">2.7.7.48</ecNumber>
    </recommendedName>
</protein>
<feature type="region of interest" description="Disordered" evidence="2">
    <location>
        <begin position="35"/>
        <end position="54"/>
    </location>
</feature>
<dbReference type="RefSeq" id="XP_046055546.1">
    <property type="nucleotide sequence ID" value="XM_046189599.1"/>
</dbReference>
<keyword evidence="1" id="KW-0696">RNA-directed RNA polymerase</keyword>
<dbReference type="GeneID" id="70219553"/>
<feature type="region of interest" description="Disordered" evidence="2">
    <location>
        <begin position="147"/>
        <end position="176"/>
    </location>
</feature>
<dbReference type="PANTHER" id="PTHR23079">
    <property type="entry name" value="RNA-DEPENDENT RNA POLYMERASE"/>
    <property type="match status" value="1"/>
</dbReference>